<dbReference type="SMART" id="SM00490">
    <property type="entry name" value="HELICc"/>
    <property type="match status" value="1"/>
</dbReference>
<organism evidence="11 12">
    <name type="scientific">Rehmannia glutinosa</name>
    <name type="common">Chinese foxglove</name>
    <dbReference type="NCBI Taxonomy" id="99300"/>
    <lineage>
        <taxon>Eukaryota</taxon>
        <taxon>Viridiplantae</taxon>
        <taxon>Streptophyta</taxon>
        <taxon>Embryophyta</taxon>
        <taxon>Tracheophyta</taxon>
        <taxon>Spermatophyta</taxon>
        <taxon>Magnoliopsida</taxon>
        <taxon>eudicotyledons</taxon>
        <taxon>Gunneridae</taxon>
        <taxon>Pentapetalae</taxon>
        <taxon>asterids</taxon>
        <taxon>lamiids</taxon>
        <taxon>Lamiales</taxon>
        <taxon>Orobanchaceae</taxon>
        <taxon>Rehmannieae</taxon>
        <taxon>Rehmannia</taxon>
    </lineage>
</organism>
<evidence type="ECO:0000256" key="4">
    <source>
        <dbReference type="ARBA" id="ARBA00022806"/>
    </source>
</evidence>
<evidence type="ECO:0000259" key="9">
    <source>
        <dbReference type="PROSITE" id="PS51192"/>
    </source>
</evidence>
<evidence type="ECO:0000256" key="6">
    <source>
        <dbReference type="ARBA" id="ARBA00023242"/>
    </source>
</evidence>
<gene>
    <name evidence="11" type="ORF">DH2020_044252</name>
</gene>
<dbReference type="Gene3D" id="3.40.50.300">
    <property type="entry name" value="P-loop containing nucleotide triphosphate hydrolases"/>
    <property type="match status" value="1"/>
</dbReference>
<keyword evidence="5" id="KW-0067">ATP-binding</keyword>
<dbReference type="PROSITE" id="PS51194">
    <property type="entry name" value="HELICASE_CTER"/>
    <property type="match status" value="1"/>
</dbReference>
<evidence type="ECO:0000256" key="7">
    <source>
        <dbReference type="SAM" id="MobiDB-lite"/>
    </source>
</evidence>
<dbReference type="PANTHER" id="PTHR45821:SF2">
    <property type="entry name" value="SNF2 DOMAIN-CONTAINING PROTEIN CLASSY 2"/>
    <property type="match status" value="1"/>
</dbReference>
<evidence type="ECO:0000256" key="5">
    <source>
        <dbReference type="ARBA" id="ARBA00022840"/>
    </source>
</evidence>
<dbReference type="PROSITE" id="PS51192">
    <property type="entry name" value="HELICASE_ATP_BIND_1"/>
    <property type="match status" value="1"/>
</dbReference>
<comment type="caution">
    <text evidence="11">The sequence shown here is derived from an EMBL/GenBank/DDBJ whole genome shotgun (WGS) entry which is preliminary data.</text>
</comment>
<keyword evidence="6" id="KW-0539">Nucleus</keyword>
<keyword evidence="3" id="KW-0378">Hydrolase</keyword>
<dbReference type="InterPro" id="IPR002156">
    <property type="entry name" value="RNaseH_domain"/>
</dbReference>
<keyword evidence="8" id="KW-1133">Transmembrane helix</keyword>
<dbReference type="Gene3D" id="3.40.50.10810">
    <property type="entry name" value="Tandem AAA-ATPase domain"/>
    <property type="match status" value="1"/>
</dbReference>
<keyword evidence="2" id="KW-0547">Nucleotide-binding</keyword>
<dbReference type="Pfam" id="PF00271">
    <property type="entry name" value="Helicase_C"/>
    <property type="match status" value="1"/>
</dbReference>
<evidence type="ECO:0000256" key="1">
    <source>
        <dbReference type="ARBA" id="ARBA00004123"/>
    </source>
</evidence>
<dbReference type="PANTHER" id="PTHR45821">
    <property type="entry name" value="SNF2 DOMAIN-CONTAINING PROTEIN CLASSY 2-RELATED"/>
    <property type="match status" value="1"/>
</dbReference>
<evidence type="ECO:0000313" key="11">
    <source>
        <dbReference type="EMBL" id="KAK6122007.1"/>
    </source>
</evidence>
<sequence>MQLHERPGEQSSISQKPFWERRGEWPQMAKTFDNGPMKILDLILNIQWNYPIIDTYFGHYGRDFIMKIPLGHSAQPDSIIWYYEKSRTYSVRSGYCIALQYNMINDPSTVDASSVWWRVDHNVSLVLKVNELELFVMVLWALWFSRNNGLFNNKWLTPGEILDIAGNTYEAYQSCERISNSGKPIAPANTRSKWSAPLGMDLKLNVDVAVIFGQDSIGVVAVIRDSDVEAIALREGLEFADSRGIAISSVETDCEALAKICDASTKELEDETCFVIADIRRLLSQVRECNRVVHSLASSAIVGSNFSVWNLRCTYLVKGKGNEVFMIGSFEAFWPGSWQPVERLEISDGAITTHVVDNEDVVQVDIPMSHLRVRSRKATWSDCASFLRPGIDVCVLSTTHTSENDDDETNAEPVWLDARIRSIERKTHNDACACQFYVSFYINQGPDLFSENKKLSKETTTIKIDKISILQNFESKPCETQYYRWSSTEDCFSVHNFKFFHGKFSADLTWLLIASVQKKTAFDVKSIQNRIVYEISENNSHIGRANPRDQSYAVNFKVNNETLTPVVVQFVPSALDERSDRHDEFGSFSSYNLTELRRSKRRHVQPDRFLACDNLPDYEIEVTRLGEGKTYKTEHDKIELEYDDEYDEMPLPLSIQADNKYHQNGGAEKWSTSYERKSNENFQLSSDHASGEQFLNFKIPKNEPKDTDDMVSEYFYMNGSSSSHKRTTFDPNFIDLESGSNRGGKGSRRNYDGKSSCSTSLKRDCYYVRESIYDVKSYKKGSLSAQLCREMIRKCMINIEDTLKKKPDRLPVVDQWKELQSTKNSDKRDKDEKPSTENEEEMSEIDLLWKEMELALASWYLLDDDEDHVEPTADMQKSSKKSENVCKHDYILNEQVGTVCRLCGFVETEIKDILPPFVSSAHWASNKEERTEDDSDHKTSQDGDLDQFHIPDPSSTPSIEVERENDVWNLIPDLGNKLRSHQKKAFEFLWRNIAGSLVPSQMEKNKKERGGCVISHTPGAGKTLLIISFLVSYLKLFPGSRPLVLAPKTTLYTWYKEIIKWDISIPVYQIHGGQTYKDEFLKQRVKLNPGLPRKQDVMHVLDCLEKMQKWLSHPSILLMGYTSFMTLTREDSNYAHRKYMAQLLKKCPGILILDEGHNPRSTKSRLRKGLMKVDTRLRILLSGTLFQNNFGEYFNTLCLARPVFVNEVLKELDPKYKKRNKERLKQCSLENRGRKLLITKISKKIDSNNGEERAHALKTLKKLTSKFIDVYEAGNSDKLPGLQCYTLMMKPTILQQEILLKLQNQRSVYRGFPLELELLITLGAIHPCLIKTTACSSQHLSSDELEDLEKFRFDVKSGSKVRFVMNLVPRCLMRNEKVLIFCHNIAPINLFVQLFERFYGWHKGREVLVLQGDIELFERGRVMEKFDEPGGPSKVLLASITACCEGISLTAASRVILLDSEWNPSKSKQAIARAFRPGQNKVVYVYQLLINGTLEEEKHGRTTWKEWVSDMICSDEHVEDPSHWQASKIEDELLREIVEEDRAALFHRIMKNEKASNVIRGKVALEFNFRWTRRNFSLVGIFGIAVPVLIYKGIIKEFHMQDEDAEGGHIGSFDYLQIMEMVITLKIKLCLHDLGIEKVPNERYE</sequence>
<keyword evidence="8" id="KW-0472">Membrane</keyword>
<dbReference type="SUPFAM" id="SSF52540">
    <property type="entry name" value="P-loop containing nucleoside triphosphate hydrolases"/>
    <property type="match status" value="2"/>
</dbReference>
<dbReference type="Pfam" id="PF00176">
    <property type="entry name" value="SNF2-rel_dom"/>
    <property type="match status" value="1"/>
</dbReference>
<dbReference type="InterPro" id="IPR014001">
    <property type="entry name" value="Helicase_ATP-bd"/>
</dbReference>
<feature type="compositionally biased region" description="Basic and acidic residues" evidence="7">
    <location>
        <begin position="925"/>
        <end position="949"/>
    </location>
</feature>
<dbReference type="InterPro" id="IPR000330">
    <property type="entry name" value="SNF2_N"/>
</dbReference>
<dbReference type="InterPro" id="IPR044567">
    <property type="entry name" value="CLSY/DRD1"/>
</dbReference>
<keyword evidence="12" id="KW-1185">Reference proteome</keyword>
<dbReference type="InterPro" id="IPR027417">
    <property type="entry name" value="P-loop_NTPase"/>
</dbReference>
<dbReference type="CDD" id="cd18793">
    <property type="entry name" value="SF2_C_SNF"/>
    <property type="match status" value="1"/>
</dbReference>
<evidence type="ECO:0000256" key="3">
    <source>
        <dbReference type="ARBA" id="ARBA00022801"/>
    </source>
</evidence>
<keyword evidence="4" id="KW-0347">Helicase</keyword>
<dbReference type="Proteomes" id="UP001318860">
    <property type="component" value="Unassembled WGS sequence"/>
</dbReference>
<feature type="transmembrane region" description="Helical" evidence="8">
    <location>
        <begin position="1576"/>
        <end position="1594"/>
    </location>
</feature>
<feature type="region of interest" description="Disordered" evidence="7">
    <location>
        <begin position="817"/>
        <end position="843"/>
    </location>
</feature>
<dbReference type="InterPro" id="IPR038718">
    <property type="entry name" value="SNF2-like_sf"/>
</dbReference>
<evidence type="ECO:0000256" key="8">
    <source>
        <dbReference type="SAM" id="Phobius"/>
    </source>
</evidence>
<feature type="compositionally biased region" description="Basic and acidic residues" evidence="7">
    <location>
        <begin position="824"/>
        <end position="836"/>
    </location>
</feature>
<evidence type="ECO:0000313" key="12">
    <source>
        <dbReference type="Proteomes" id="UP001318860"/>
    </source>
</evidence>
<accession>A0ABR0UI93</accession>
<feature type="region of interest" description="Disordered" evidence="7">
    <location>
        <begin position="924"/>
        <end position="961"/>
    </location>
</feature>
<reference evidence="11 12" key="1">
    <citation type="journal article" date="2021" name="Comput. Struct. Biotechnol. J.">
        <title>De novo genome assembly of the potent medicinal plant Rehmannia glutinosa using nanopore technology.</title>
        <authorList>
            <person name="Ma L."/>
            <person name="Dong C."/>
            <person name="Song C."/>
            <person name="Wang X."/>
            <person name="Zheng X."/>
            <person name="Niu Y."/>
            <person name="Chen S."/>
            <person name="Feng W."/>
        </authorList>
    </citation>
    <scope>NUCLEOTIDE SEQUENCE [LARGE SCALE GENOMIC DNA]</scope>
    <source>
        <strain evidence="11">DH-2019</strain>
    </source>
</reference>
<dbReference type="Pfam" id="PF13456">
    <property type="entry name" value="RVT_3"/>
    <property type="match status" value="1"/>
</dbReference>
<dbReference type="EMBL" id="JABTTQ020002806">
    <property type="protein sequence ID" value="KAK6122007.1"/>
    <property type="molecule type" value="Genomic_DNA"/>
</dbReference>
<proteinExistence type="predicted"/>
<dbReference type="InterPro" id="IPR001650">
    <property type="entry name" value="Helicase_C-like"/>
</dbReference>
<feature type="domain" description="Helicase ATP-binding" evidence="9">
    <location>
        <begin position="1003"/>
        <end position="1203"/>
    </location>
</feature>
<evidence type="ECO:0008006" key="13">
    <source>
        <dbReference type="Google" id="ProtNLM"/>
    </source>
</evidence>
<name>A0ABR0UI93_REHGL</name>
<comment type="subcellular location">
    <subcellularLocation>
        <location evidence="1">Nucleus</location>
    </subcellularLocation>
</comment>
<dbReference type="SMART" id="SM00487">
    <property type="entry name" value="DEXDc"/>
    <property type="match status" value="1"/>
</dbReference>
<feature type="region of interest" description="Disordered" evidence="7">
    <location>
        <begin position="734"/>
        <end position="753"/>
    </location>
</feature>
<evidence type="ECO:0000259" key="10">
    <source>
        <dbReference type="PROSITE" id="PS51194"/>
    </source>
</evidence>
<keyword evidence="8" id="KW-0812">Transmembrane</keyword>
<feature type="domain" description="Helicase C-terminal" evidence="10">
    <location>
        <begin position="1363"/>
        <end position="1557"/>
    </location>
</feature>
<protein>
    <recommendedName>
        <fullName evidence="13">SNF2 domain-containing protein CLASSY 1-like</fullName>
    </recommendedName>
</protein>
<dbReference type="InterPro" id="IPR049730">
    <property type="entry name" value="SNF2/RAD54-like_C"/>
</dbReference>
<evidence type="ECO:0000256" key="2">
    <source>
        <dbReference type="ARBA" id="ARBA00022741"/>
    </source>
</evidence>